<comment type="function">
    <text evidence="14">Possesses 5'-&gt;3' exoribonuclease activity. May promote termination of transcription by RNA polymerase II.</text>
</comment>
<dbReference type="AlphaFoldDB" id="A0A7D9H1L2"/>
<dbReference type="Proteomes" id="UP000478008">
    <property type="component" value="Unassembled WGS sequence"/>
</dbReference>
<comment type="similarity">
    <text evidence="2 14">Belongs to the 5'-3' exonuclease family. XRN2/RAT1 subfamily.</text>
</comment>
<dbReference type="InterPro" id="IPR004859">
    <property type="entry name" value="Xrn1_N"/>
</dbReference>
<keyword evidence="6 14" id="KW-0540">Nuclease</keyword>
<feature type="compositionally biased region" description="Basic and acidic residues" evidence="15">
    <location>
        <begin position="120"/>
        <end position="142"/>
    </location>
</feature>
<dbReference type="CDD" id="cd18673">
    <property type="entry name" value="PIN_XRN1-2-like"/>
    <property type="match status" value="1"/>
</dbReference>
<feature type="compositionally biased region" description="Low complexity" evidence="15">
    <location>
        <begin position="947"/>
        <end position="964"/>
    </location>
</feature>
<evidence type="ECO:0000256" key="14">
    <source>
        <dbReference type="PIRNR" id="PIRNR037239"/>
    </source>
</evidence>
<evidence type="ECO:0000313" key="21">
    <source>
        <dbReference type="Proteomes" id="UP000568158"/>
    </source>
</evidence>
<evidence type="ECO:0000256" key="9">
    <source>
        <dbReference type="ARBA" id="ARBA00023015"/>
    </source>
</evidence>
<evidence type="ECO:0000256" key="1">
    <source>
        <dbReference type="ARBA" id="ARBA00004123"/>
    </source>
</evidence>
<feature type="domain" description="Xrn1 helical" evidence="17">
    <location>
        <begin position="314"/>
        <end position="835"/>
    </location>
</feature>
<evidence type="ECO:0000256" key="2">
    <source>
        <dbReference type="ARBA" id="ARBA00006994"/>
    </source>
</evidence>
<name>A0A7D9H1L2_DEKBR</name>
<keyword evidence="8 14" id="KW-0269">Exonuclease</keyword>
<evidence type="ECO:0000256" key="5">
    <source>
        <dbReference type="ARBA" id="ARBA00022664"/>
    </source>
</evidence>
<dbReference type="FunFam" id="1.25.40.1050:FF:000002">
    <property type="entry name" value="5'-3' exoribonuclease"/>
    <property type="match status" value="1"/>
</dbReference>
<dbReference type="GO" id="GO:0005634">
    <property type="term" value="C:nucleus"/>
    <property type="evidence" value="ECO:0007669"/>
    <property type="project" value="UniProtKB-SubCell"/>
</dbReference>
<evidence type="ECO:0000256" key="3">
    <source>
        <dbReference type="ARBA" id="ARBA00022472"/>
    </source>
</evidence>
<keyword evidence="7 14" id="KW-0378">Hydrolase</keyword>
<comment type="function">
    <text evidence="12">Possesses 5'-&gt;3' exoribonuclease activity. Required for the processing of nuclear mRNA and rRNA precursors. May promote the termination of transcription by RNA polymerase II. Essential for vegetative cell growth and chromosome segregation.</text>
</comment>
<dbReference type="Pfam" id="PF03159">
    <property type="entry name" value="XRN_N"/>
    <property type="match status" value="1"/>
</dbReference>
<gene>
    <name evidence="19" type="primary">RAT1</name>
    <name evidence="19" type="ORF">DEBR0S4_15346G</name>
    <name evidence="18" type="ORF">HII12_001180</name>
</gene>
<keyword evidence="5 14" id="KW-0507">mRNA processing</keyword>
<dbReference type="GO" id="GO:0006364">
    <property type="term" value="P:rRNA processing"/>
    <property type="evidence" value="ECO:0007669"/>
    <property type="project" value="UniProtKB-KW"/>
</dbReference>
<feature type="domain" description="Xrn1 N-terminal" evidence="16">
    <location>
        <begin position="1"/>
        <end position="254"/>
    </location>
</feature>
<evidence type="ECO:0000256" key="7">
    <source>
        <dbReference type="ARBA" id="ARBA00022801"/>
    </source>
</evidence>
<keyword evidence="20" id="KW-1185">Reference proteome</keyword>
<dbReference type="InterPro" id="IPR041412">
    <property type="entry name" value="Xrn1_helical"/>
</dbReference>
<feature type="region of interest" description="Disordered" evidence="15">
    <location>
        <begin position="947"/>
        <end position="1025"/>
    </location>
</feature>
<evidence type="ECO:0000256" key="4">
    <source>
        <dbReference type="ARBA" id="ARBA00022552"/>
    </source>
</evidence>
<dbReference type="FunFam" id="3.40.50.12390:FF:000005">
    <property type="entry name" value="5'-3' exoribonuclease 2"/>
    <property type="match status" value="1"/>
</dbReference>
<evidence type="ECO:0000313" key="20">
    <source>
        <dbReference type="Proteomes" id="UP000478008"/>
    </source>
</evidence>
<comment type="subcellular location">
    <subcellularLocation>
        <location evidence="1">Nucleus</location>
    </subcellularLocation>
</comment>
<evidence type="ECO:0000259" key="16">
    <source>
        <dbReference type="Pfam" id="PF03159"/>
    </source>
</evidence>
<dbReference type="GO" id="GO:0006397">
    <property type="term" value="P:mRNA processing"/>
    <property type="evidence" value="ECO:0007669"/>
    <property type="project" value="UniProtKB-UniRule"/>
</dbReference>
<evidence type="ECO:0000313" key="18">
    <source>
        <dbReference type="EMBL" id="KAF6014763.1"/>
    </source>
</evidence>
<feature type="region of interest" description="Disordered" evidence="15">
    <location>
        <begin position="903"/>
        <end position="935"/>
    </location>
</feature>
<comment type="subunit">
    <text evidence="13">Interacts with RAI1; the interaction is direct, stabilizes RAT1 protein structure and may stimulate its exoribonuclease activity. The interaction also stimulates RAI1 pyrophosphohydrolase activity, probably by recruiting it to mRNA substrates.</text>
</comment>
<dbReference type="PANTHER" id="PTHR12341:SF41">
    <property type="entry name" value="5'-3' EXORIBONUCLEASE 2"/>
    <property type="match status" value="1"/>
</dbReference>
<feature type="compositionally biased region" description="Polar residues" evidence="15">
    <location>
        <begin position="525"/>
        <end position="538"/>
    </location>
</feature>
<dbReference type="Pfam" id="PF17846">
    <property type="entry name" value="XRN_M"/>
    <property type="match status" value="1"/>
</dbReference>
<evidence type="ECO:0000256" key="11">
    <source>
        <dbReference type="ARBA" id="ARBA00023242"/>
    </source>
</evidence>
<dbReference type="PANTHER" id="PTHR12341">
    <property type="entry name" value="5'-&gt;3' EXORIBONUCLEASE"/>
    <property type="match status" value="1"/>
</dbReference>
<evidence type="ECO:0000256" key="10">
    <source>
        <dbReference type="ARBA" id="ARBA00023163"/>
    </source>
</evidence>
<keyword evidence="4" id="KW-0698">rRNA processing</keyword>
<feature type="compositionally biased region" description="Polar residues" evidence="15">
    <location>
        <begin position="503"/>
        <end position="516"/>
    </location>
</feature>
<keyword evidence="9" id="KW-0805">Transcription regulation</keyword>
<dbReference type="PIRSF" id="PIRSF037239">
    <property type="entry name" value="Exonuclease_Xrn2"/>
    <property type="match status" value="1"/>
</dbReference>
<keyword evidence="3" id="KW-0806">Transcription termination</keyword>
<dbReference type="GO" id="GO:0006353">
    <property type="term" value="P:DNA-templated transcription termination"/>
    <property type="evidence" value="ECO:0007669"/>
    <property type="project" value="UniProtKB-KW"/>
</dbReference>
<evidence type="ECO:0000313" key="19">
    <source>
        <dbReference type="EMBL" id="VUG19300.1"/>
    </source>
</evidence>
<dbReference type="EC" id="3.1.13.-" evidence="14"/>
<evidence type="ECO:0000256" key="8">
    <source>
        <dbReference type="ARBA" id="ARBA00022839"/>
    </source>
</evidence>
<evidence type="ECO:0000256" key="13">
    <source>
        <dbReference type="ARBA" id="ARBA00046943"/>
    </source>
</evidence>
<dbReference type="Gene3D" id="3.40.50.12390">
    <property type="match status" value="1"/>
</dbReference>
<evidence type="ECO:0000256" key="6">
    <source>
        <dbReference type="ARBA" id="ARBA00022722"/>
    </source>
</evidence>
<dbReference type="InterPro" id="IPR017151">
    <property type="entry name" value="Xrn2/3/4"/>
</dbReference>
<proteinExistence type="inferred from homology"/>
<feature type="region of interest" description="Disordered" evidence="15">
    <location>
        <begin position="499"/>
        <end position="539"/>
    </location>
</feature>
<dbReference type="Proteomes" id="UP000568158">
    <property type="component" value="Unassembled WGS sequence"/>
</dbReference>
<dbReference type="EMBL" id="JABCYN010000012">
    <property type="protein sequence ID" value="KAF6014763.1"/>
    <property type="molecule type" value="Genomic_DNA"/>
</dbReference>
<dbReference type="GO" id="GO:0004534">
    <property type="term" value="F:5'-3' RNA exonuclease activity"/>
    <property type="evidence" value="ECO:0007669"/>
    <property type="project" value="UniProtKB-UniRule"/>
</dbReference>
<evidence type="ECO:0000256" key="12">
    <source>
        <dbReference type="ARBA" id="ARBA00046137"/>
    </source>
</evidence>
<keyword evidence="11" id="KW-0539">Nucleus</keyword>
<feature type="compositionally biased region" description="Basic and acidic residues" evidence="15">
    <location>
        <begin position="1012"/>
        <end position="1025"/>
    </location>
</feature>
<accession>A0A7D9H1L2</accession>
<reference evidence="18 21" key="2">
    <citation type="journal article" date="2020" name="Appl. Microbiol. Biotechnol.">
        <title>Targeted gene deletion in Brettanomyces bruxellensis with an expression-free CRISPR-Cas9 system.</title>
        <authorList>
            <person name="Varela C."/>
            <person name="Bartel C."/>
            <person name="Onetto C."/>
            <person name="Borneman A."/>
        </authorList>
    </citation>
    <scope>NUCLEOTIDE SEQUENCE [LARGE SCALE GENOMIC DNA]</scope>
    <source>
        <strain evidence="18 21">AWRI1613</strain>
    </source>
</reference>
<keyword evidence="10" id="KW-0804">Transcription</keyword>
<dbReference type="GO" id="GO:0003723">
    <property type="term" value="F:RNA binding"/>
    <property type="evidence" value="ECO:0007669"/>
    <property type="project" value="TreeGrafter"/>
</dbReference>
<feature type="region of interest" description="Disordered" evidence="15">
    <location>
        <begin position="111"/>
        <end position="142"/>
    </location>
</feature>
<feature type="compositionally biased region" description="Polar residues" evidence="15">
    <location>
        <begin position="998"/>
        <end position="1008"/>
    </location>
</feature>
<organism evidence="19 20">
    <name type="scientific">Dekkera bruxellensis</name>
    <name type="common">Brettanomyces custersii</name>
    <dbReference type="NCBI Taxonomy" id="5007"/>
    <lineage>
        <taxon>Eukaryota</taxon>
        <taxon>Fungi</taxon>
        <taxon>Dikarya</taxon>
        <taxon>Ascomycota</taxon>
        <taxon>Saccharomycotina</taxon>
        <taxon>Pichiomycetes</taxon>
        <taxon>Pichiales</taxon>
        <taxon>Pichiaceae</taxon>
        <taxon>Brettanomyces</taxon>
    </lineage>
</organism>
<reference evidence="19 20" key="1">
    <citation type="submission" date="2019-07" db="EMBL/GenBank/DDBJ databases">
        <authorList>
            <person name="Friedrich A."/>
            <person name="Schacherer J."/>
        </authorList>
    </citation>
    <scope>NUCLEOTIDE SEQUENCE [LARGE SCALE GENOMIC DNA]</scope>
</reference>
<sequence length="1025" mass="118372">MGVPSLFRWLSRKYPKIISPVIEDDPVIVGGIEQPLDYSAPNPNGELDNLYLDMNGIVHPCSHPENKPAPESEDEMMLAVFEYTNRVLNMARPRKLLMIAVDGVAPRAKMNQQRSRRFRSARDAEISNEERERKMEEMEGRGEVIDESIRHKKTWDSNAITPGTPFMDILAESLRFWVAYKLANDPGWSKLQVIISDSSVPGEGEHKIMNFIRSQRSDPEYNPNTTHCIYGLDADLIFLSLATHEPHFRVLREDVYAKDQLQRKLRNMDQFGIDQQTRNQIELIDKKKPFIWLHIGILREYLAVELSIPRLSFKFDLERAIDDWVFMCFFCGNDFLPHLPCLDVRDSSIDTLVSIWKRIMPRLKGYITCDGQLDLAGVEALLEELGRMEDTILYKKHEKDRRREDNYKRRKIEKDQRSLIKNELLKTVSKGKDNAPIMPSQNMTLTNLNTGKMSGGLKMSNNEIVQNINTISKANSANQSVADILRQNIANANLTQKDDAETKNYSSSEPIDASTTDDSRKRNTDSAFSSDTEESTSGALVDNNDDVIRMWEPGFRKRYYQAKFHTQDEEQLEQIRRNMVKGYVEGISWVLLYYYQGCPSWNWYYPFHYAPFALDFKNLTDIDVTFERGEPFKPFEQLMSVLPAASKHNLPDVFGPLMCDEDSEIIDFYPKEFQVDMNGAKMSWQGISLLPFIDEKRLLKAVRSKYGSLTPEEVERNTLKHEILLIGRDNAHFKWFKTLYTDKNENNTNVDGPVLQFHGREAGLSGKVMPCQEFDPKGERKFPLKATAGVNTEQYVDVPNNSYMELSYRMPPKAKGKSMLLNGYISHLLILTEQDKDNVRHSHNRFYRGNHFEVPTNIDYSQYVGPYGKTEYSNRVGGYKSYLDMYKYNSDRYQQTQQFNRYSGGPQNLGFGNQNGFGNYNSQTSGYNSGYNNQYGNRGYNQGNYNYGYNPHGNANEQYNNGYNQGYGRGGYNQRRSYGNSGRGRGRGDYAGNRYRNDYSNHGSSYPNRENGYGDHHNNRYNDRY</sequence>
<dbReference type="EMBL" id="CABFWN010000004">
    <property type="protein sequence ID" value="VUG19300.1"/>
    <property type="molecule type" value="Genomic_DNA"/>
</dbReference>
<protein>
    <recommendedName>
        <fullName evidence="14">5'-3' exoribonuclease</fullName>
        <ecNumber evidence="14">3.1.13.-</ecNumber>
    </recommendedName>
</protein>
<dbReference type="GO" id="GO:0000956">
    <property type="term" value="P:nuclear-transcribed mRNA catabolic process"/>
    <property type="evidence" value="ECO:0007669"/>
    <property type="project" value="TreeGrafter"/>
</dbReference>
<evidence type="ECO:0000256" key="15">
    <source>
        <dbReference type="SAM" id="MobiDB-lite"/>
    </source>
</evidence>
<dbReference type="FunFam" id="3.40.50.12390:FF:000003">
    <property type="entry name" value="5'-3' exoribonuclease"/>
    <property type="match status" value="1"/>
</dbReference>
<dbReference type="InterPro" id="IPR027073">
    <property type="entry name" value="5_3_exoribonuclease"/>
</dbReference>
<dbReference type="Gene3D" id="1.25.40.1050">
    <property type="match status" value="1"/>
</dbReference>
<feature type="compositionally biased region" description="Low complexity" evidence="15">
    <location>
        <begin position="904"/>
        <end position="935"/>
    </location>
</feature>
<evidence type="ECO:0000259" key="17">
    <source>
        <dbReference type="Pfam" id="PF17846"/>
    </source>
</evidence>